<proteinExistence type="predicted"/>
<dbReference type="EMBL" id="JAEHFW010000001">
    <property type="protein sequence ID" value="MBK0378590.1"/>
    <property type="molecule type" value="Genomic_DNA"/>
</dbReference>
<name>A0A934PT62_9SPHI</name>
<evidence type="ECO:0000313" key="2">
    <source>
        <dbReference type="EMBL" id="MBK0378590.1"/>
    </source>
</evidence>
<comment type="caution">
    <text evidence="2">The sequence shown here is derived from an EMBL/GenBank/DDBJ whole genome shotgun (WGS) entry which is preliminary data.</text>
</comment>
<dbReference type="AlphaFoldDB" id="A0A934PT62"/>
<sequence>MKNNYILMVMAFLVVGFSSCKKDDPYATGPIVGKWYIKQQIVTRQRNGTQYDNYTLTATDLNNAYYQFNEDKSGLVVSGNSSVNINWNILRNQLTVTSRISSTSSSYTAYTIKTLTSSELVVELRIDERRDDGNLYTDFYEEHYTH</sequence>
<dbReference type="Proteomes" id="UP000613193">
    <property type="component" value="Unassembled WGS sequence"/>
</dbReference>
<dbReference type="Pfam" id="PF13648">
    <property type="entry name" value="Lipocalin_4"/>
    <property type="match status" value="1"/>
</dbReference>
<dbReference type="PROSITE" id="PS51257">
    <property type="entry name" value="PROKAR_LIPOPROTEIN"/>
    <property type="match status" value="1"/>
</dbReference>
<accession>A0A934PT62</accession>
<evidence type="ECO:0000313" key="3">
    <source>
        <dbReference type="Proteomes" id="UP000613193"/>
    </source>
</evidence>
<dbReference type="RefSeq" id="WP_200064598.1">
    <property type="nucleotide sequence ID" value="NZ_JAEHFW010000001.1"/>
</dbReference>
<dbReference type="InterPro" id="IPR024311">
    <property type="entry name" value="Lipocalin-like"/>
</dbReference>
<keyword evidence="3" id="KW-1185">Reference proteome</keyword>
<gene>
    <name evidence="2" type="ORF">I5M19_04695</name>
</gene>
<organism evidence="2 3">
    <name type="scientific">Mucilaginibacter segetis</name>
    <dbReference type="NCBI Taxonomy" id="2793071"/>
    <lineage>
        <taxon>Bacteria</taxon>
        <taxon>Pseudomonadati</taxon>
        <taxon>Bacteroidota</taxon>
        <taxon>Sphingobacteriia</taxon>
        <taxon>Sphingobacteriales</taxon>
        <taxon>Sphingobacteriaceae</taxon>
        <taxon>Mucilaginibacter</taxon>
    </lineage>
</organism>
<evidence type="ECO:0000259" key="1">
    <source>
        <dbReference type="Pfam" id="PF13648"/>
    </source>
</evidence>
<feature type="domain" description="Lipocalin-like" evidence="1">
    <location>
        <begin position="31"/>
        <end position="122"/>
    </location>
</feature>
<reference evidence="2" key="1">
    <citation type="submission" date="2020-12" db="EMBL/GenBank/DDBJ databases">
        <title>Bacterial novel species Mucilaginibacter sp. SD-g isolated from soil.</title>
        <authorList>
            <person name="Jung H.-Y."/>
        </authorList>
    </citation>
    <scope>NUCLEOTIDE SEQUENCE</scope>
    <source>
        <strain evidence="2">SD-g</strain>
    </source>
</reference>
<protein>
    <recommendedName>
        <fullName evidence="1">Lipocalin-like domain-containing protein</fullName>
    </recommendedName>
</protein>